<dbReference type="SUPFAM" id="SSF55103">
    <property type="entry name" value="FAD-linked oxidases, C-terminal domain"/>
    <property type="match status" value="1"/>
</dbReference>
<dbReference type="PROSITE" id="PS51387">
    <property type="entry name" value="FAD_PCMH"/>
    <property type="match status" value="1"/>
</dbReference>
<dbReference type="SUPFAM" id="SSF56176">
    <property type="entry name" value="FAD-binding/transporter-associated domain-like"/>
    <property type="match status" value="1"/>
</dbReference>
<name>A0A381NH36_9ZZZZ</name>
<proteinExistence type="inferred from homology"/>
<dbReference type="InterPro" id="IPR016167">
    <property type="entry name" value="FAD-bd_PCMH_sub1"/>
</dbReference>
<dbReference type="InterPro" id="IPR006094">
    <property type="entry name" value="Oxid_FAD_bind_N"/>
</dbReference>
<dbReference type="PANTHER" id="PTHR11748:SF111">
    <property type="entry name" value="D-LACTATE DEHYDROGENASE, MITOCHONDRIAL-RELATED"/>
    <property type="match status" value="1"/>
</dbReference>
<protein>
    <recommendedName>
        <fullName evidence="4">FAD-binding PCMH-type domain-containing protein</fullName>
    </recommendedName>
</protein>
<sequence>MSQAEKETISVLRAAIGKKYVLTDQQSLEFYSMDVYRSFEIPIAVVQPGSVEELQEVVRVATGLGMAIVVRGGGASYTDGYLPTTPKSITIDTSRLNKIVEINEEDMFVTVESGVTWAEMAAALAEKNLRTPFWGPFSGLKATVGGSSSQNSLSMGTSAYGGSPESILCYDIVLPSGEILKTGSSSMENSSAFFRHYGPDLTGLFSGDSGALGVKARITLRLIKLPTHTLTSSFGFKDYASMSEGMAAAAREQSASSNWGLDPKLQQGQLGSTTLSDAIKAAFAVLKTARNPFEAIIQLGKMALAGKRFLTGFDYSAHFVVEGYSIAEVKSKLAQTRRAVGPYGTEIANTIPTVLGAMPFMPLYPILGPQGERWVPMHGFLSFSKMQVFHDRLMQLYEENKEKMETHSVEAGAMYMTYSTHSFLYEIALYWKDDRSLYHTNYLDQDYLDMLPVYDENQEGRVLVAEIRSKIQDIYSELGAVHFQVGKSYPYLQGRQEEATKALKNIKKSIDPDNLMNPGALGL</sequence>
<evidence type="ECO:0000256" key="2">
    <source>
        <dbReference type="ARBA" id="ARBA00022630"/>
    </source>
</evidence>
<dbReference type="PANTHER" id="PTHR11748">
    <property type="entry name" value="D-LACTATE DEHYDROGENASE"/>
    <property type="match status" value="1"/>
</dbReference>
<dbReference type="Gene3D" id="3.30.43.10">
    <property type="entry name" value="Uridine Diphospho-n-acetylenolpyruvylglucosamine Reductase, domain 2"/>
    <property type="match status" value="1"/>
</dbReference>
<reference evidence="5" key="1">
    <citation type="submission" date="2018-05" db="EMBL/GenBank/DDBJ databases">
        <authorList>
            <person name="Lanie J.A."/>
            <person name="Ng W.-L."/>
            <person name="Kazmierczak K.M."/>
            <person name="Andrzejewski T.M."/>
            <person name="Davidsen T.M."/>
            <person name="Wayne K.J."/>
            <person name="Tettelin H."/>
            <person name="Glass J.I."/>
            <person name="Rusch D."/>
            <person name="Podicherti R."/>
            <person name="Tsui H.-C.T."/>
            <person name="Winkler M.E."/>
        </authorList>
    </citation>
    <scope>NUCLEOTIDE SEQUENCE</scope>
</reference>
<dbReference type="GO" id="GO:1903457">
    <property type="term" value="P:lactate catabolic process"/>
    <property type="evidence" value="ECO:0007669"/>
    <property type="project" value="TreeGrafter"/>
</dbReference>
<evidence type="ECO:0000259" key="4">
    <source>
        <dbReference type="PROSITE" id="PS51387"/>
    </source>
</evidence>
<keyword evidence="3" id="KW-0274">FAD</keyword>
<dbReference type="EMBL" id="UINC01000354">
    <property type="protein sequence ID" value="SUZ53857.1"/>
    <property type="molecule type" value="Genomic_DNA"/>
</dbReference>
<gene>
    <name evidence="5" type="ORF">METZ01_LOCUS6711</name>
</gene>
<accession>A0A381NH36</accession>
<dbReference type="InterPro" id="IPR036318">
    <property type="entry name" value="FAD-bd_PCMH-like_sf"/>
</dbReference>
<dbReference type="InterPro" id="IPR016169">
    <property type="entry name" value="FAD-bd_PCMH_sub2"/>
</dbReference>
<evidence type="ECO:0000256" key="3">
    <source>
        <dbReference type="ARBA" id="ARBA00022827"/>
    </source>
</evidence>
<dbReference type="GO" id="GO:0004458">
    <property type="term" value="F:D-lactate dehydrogenase (cytochrome) activity"/>
    <property type="evidence" value="ECO:0007669"/>
    <property type="project" value="TreeGrafter"/>
</dbReference>
<feature type="domain" description="FAD-binding PCMH-type" evidence="4">
    <location>
        <begin position="38"/>
        <end position="225"/>
    </location>
</feature>
<dbReference type="Pfam" id="PF01565">
    <property type="entry name" value="FAD_binding_4"/>
    <property type="match status" value="1"/>
</dbReference>
<comment type="similarity">
    <text evidence="1">Belongs to the FAD-binding oxidoreductase/transferase type 4 family.</text>
</comment>
<evidence type="ECO:0000256" key="1">
    <source>
        <dbReference type="ARBA" id="ARBA00008000"/>
    </source>
</evidence>
<dbReference type="Gene3D" id="3.30.465.10">
    <property type="match status" value="1"/>
</dbReference>
<dbReference type="InterPro" id="IPR016164">
    <property type="entry name" value="FAD-linked_Oxase-like_C"/>
</dbReference>
<evidence type="ECO:0000313" key="5">
    <source>
        <dbReference type="EMBL" id="SUZ53857.1"/>
    </source>
</evidence>
<dbReference type="GO" id="GO:0071949">
    <property type="term" value="F:FAD binding"/>
    <property type="evidence" value="ECO:0007669"/>
    <property type="project" value="InterPro"/>
</dbReference>
<dbReference type="AlphaFoldDB" id="A0A381NH36"/>
<dbReference type="GO" id="GO:0008720">
    <property type="term" value="F:D-lactate dehydrogenase (NAD+) activity"/>
    <property type="evidence" value="ECO:0007669"/>
    <property type="project" value="TreeGrafter"/>
</dbReference>
<keyword evidence="2" id="KW-0285">Flavoprotein</keyword>
<dbReference type="InterPro" id="IPR016166">
    <property type="entry name" value="FAD-bd_PCMH"/>
</dbReference>
<organism evidence="5">
    <name type="scientific">marine metagenome</name>
    <dbReference type="NCBI Taxonomy" id="408172"/>
    <lineage>
        <taxon>unclassified sequences</taxon>
        <taxon>metagenomes</taxon>
        <taxon>ecological metagenomes</taxon>
    </lineage>
</organism>